<organism evidence="2 3">
    <name type="scientific">Adineta steineri</name>
    <dbReference type="NCBI Taxonomy" id="433720"/>
    <lineage>
        <taxon>Eukaryota</taxon>
        <taxon>Metazoa</taxon>
        <taxon>Spiralia</taxon>
        <taxon>Gnathifera</taxon>
        <taxon>Rotifera</taxon>
        <taxon>Eurotatoria</taxon>
        <taxon>Bdelloidea</taxon>
        <taxon>Adinetida</taxon>
        <taxon>Adinetidae</taxon>
        <taxon>Adineta</taxon>
    </lineage>
</organism>
<protein>
    <submittedName>
        <fullName evidence="2">Uncharacterized protein</fullName>
    </submittedName>
</protein>
<dbReference type="Proteomes" id="UP000663844">
    <property type="component" value="Unassembled WGS sequence"/>
</dbReference>
<feature type="non-terminal residue" evidence="2">
    <location>
        <position position="52"/>
    </location>
</feature>
<accession>A0A820KHM6</accession>
<evidence type="ECO:0000313" key="3">
    <source>
        <dbReference type="Proteomes" id="UP000663844"/>
    </source>
</evidence>
<name>A0A820KHM6_9BILA</name>
<reference evidence="2" key="1">
    <citation type="submission" date="2021-02" db="EMBL/GenBank/DDBJ databases">
        <authorList>
            <person name="Nowell W R."/>
        </authorList>
    </citation>
    <scope>NUCLEOTIDE SEQUENCE</scope>
</reference>
<proteinExistence type="predicted"/>
<comment type="caution">
    <text evidence="2">The sequence shown here is derived from an EMBL/GenBank/DDBJ whole genome shotgun (WGS) entry which is preliminary data.</text>
</comment>
<evidence type="ECO:0000313" key="2">
    <source>
        <dbReference type="EMBL" id="CAF4341732.1"/>
    </source>
</evidence>
<feature type="compositionally biased region" description="Low complexity" evidence="1">
    <location>
        <begin position="15"/>
        <end position="30"/>
    </location>
</feature>
<gene>
    <name evidence="2" type="ORF">OXD698_LOCUS48273</name>
</gene>
<feature type="compositionally biased region" description="Polar residues" evidence="1">
    <location>
        <begin position="1"/>
        <end position="13"/>
    </location>
</feature>
<dbReference type="EMBL" id="CAJOAZ010019974">
    <property type="protein sequence ID" value="CAF4341732.1"/>
    <property type="molecule type" value="Genomic_DNA"/>
</dbReference>
<sequence>MATAAASTFSSYDRSLPSSSINSDSSAFSSQNHGFFTNNSNSSVSRIGHSLD</sequence>
<evidence type="ECO:0000256" key="1">
    <source>
        <dbReference type="SAM" id="MobiDB-lite"/>
    </source>
</evidence>
<feature type="compositionally biased region" description="Polar residues" evidence="1">
    <location>
        <begin position="31"/>
        <end position="45"/>
    </location>
</feature>
<feature type="region of interest" description="Disordered" evidence="1">
    <location>
        <begin position="1"/>
        <end position="52"/>
    </location>
</feature>
<dbReference type="AlphaFoldDB" id="A0A820KHM6"/>